<keyword evidence="2" id="KW-0812">Transmembrane</keyword>
<organism evidence="4 5">
    <name type="scientific">Euplotes crassus</name>
    <dbReference type="NCBI Taxonomy" id="5936"/>
    <lineage>
        <taxon>Eukaryota</taxon>
        <taxon>Sar</taxon>
        <taxon>Alveolata</taxon>
        <taxon>Ciliophora</taxon>
        <taxon>Intramacronucleata</taxon>
        <taxon>Spirotrichea</taxon>
        <taxon>Hypotrichia</taxon>
        <taxon>Euplotida</taxon>
        <taxon>Euplotidae</taxon>
        <taxon>Moneuplotes</taxon>
    </lineage>
</organism>
<evidence type="ECO:0000313" key="4">
    <source>
        <dbReference type="EMBL" id="CAI2377592.1"/>
    </source>
</evidence>
<dbReference type="AlphaFoldDB" id="A0AAD1XRM5"/>
<keyword evidence="2" id="KW-1133">Transmembrane helix</keyword>
<protein>
    <recommendedName>
        <fullName evidence="6">CUB domain-containing protein</fullName>
    </recommendedName>
</protein>
<dbReference type="Proteomes" id="UP001295684">
    <property type="component" value="Unassembled WGS sequence"/>
</dbReference>
<sequence>MIFLLLLVLLLGVLARANQCRDCLQNTGSVYCVNPSPKCYAAGETLGSSFNCTNEEGIDYRSQYLFCNPDTECGDQFFEVSQSNKSKQIQMQGIPKDGLCWYKIDTTDDITNKLQVIVTSAEDVNIMFFSEKSSRNYIFVENLYTGSIFYRTADRNTSFYILVIPASSNSRASFYLEGSFEVMAPADSPDETDQIDEQKKKPIMLILILVACIIIIATLVFRFIAKKQKSESPEISVIQNMDGPRPDSVELEDQPI</sequence>
<evidence type="ECO:0000256" key="2">
    <source>
        <dbReference type="SAM" id="Phobius"/>
    </source>
</evidence>
<evidence type="ECO:0000256" key="1">
    <source>
        <dbReference type="SAM" id="MobiDB-lite"/>
    </source>
</evidence>
<feature type="region of interest" description="Disordered" evidence="1">
    <location>
        <begin position="235"/>
        <end position="256"/>
    </location>
</feature>
<feature type="signal peptide" evidence="3">
    <location>
        <begin position="1"/>
        <end position="17"/>
    </location>
</feature>
<name>A0AAD1XRM5_EUPCR</name>
<accession>A0AAD1XRM5</accession>
<comment type="caution">
    <text evidence="4">The sequence shown here is derived from an EMBL/GenBank/DDBJ whole genome shotgun (WGS) entry which is preliminary data.</text>
</comment>
<feature type="transmembrane region" description="Helical" evidence="2">
    <location>
        <begin position="203"/>
        <end position="225"/>
    </location>
</feature>
<keyword evidence="3" id="KW-0732">Signal</keyword>
<evidence type="ECO:0008006" key="6">
    <source>
        <dbReference type="Google" id="ProtNLM"/>
    </source>
</evidence>
<keyword evidence="5" id="KW-1185">Reference proteome</keyword>
<dbReference type="EMBL" id="CAMPGE010019242">
    <property type="protein sequence ID" value="CAI2377592.1"/>
    <property type="molecule type" value="Genomic_DNA"/>
</dbReference>
<proteinExistence type="predicted"/>
<evidence type="ECO:0000313" key="5">
    <source>
        <dbReference type="Proteomes" id="UP001295684"/>
    </source>
</evidence>
<feature type="chain" id="PRO_5042244938" description="CUB domain-containing protein" evidence="3">
    <location>
        <begin position="18"/>
        <end position="256"/>
    </location>
</feature>
<reference evidence="4" key="1">
    <citation type="submission" date="2023-07" db="EMBL/GenBank/DDBJ databases">
        <authorList>
            <consortium name="AG Swart"/>
            <person name="Singh M."/>
            <person name="Singh A."/>
            <person name="Seah K."/>
            <person name="Emmerich C."/>
        </authorList>
    </citation>
    <scope>NUCLEOTIDE SEQUENCE</scope>
    <source>
        <strain evidence="4">DP1</strain>
    </source>
</reference>
<evidence type="ECO:0000256" key="3">
    <source>
        <dbReference type="SAM" id="SignalP"/>
    </source>
</evidence>
<gene>
    <name evidence="4" type="ORF">ECRASSUSDP1_LOCUS18980</name>
</gene>
<keyword evidence="2" id="KW-0472">Membrane</keyword>